<accession>X1KII3</accession>
<reference evidence="1" key="1">
    <citation type="journal article" date="2014" name="Front. Microbiol.">
        <title>High frequency of phylogenetically diverse reductive dehalogenase-homologous genes in deep subseafloor sedimentary metagenomes.</title>
        <authorList>
            <person name="Kawai M."/>
            <person name="Futagami T."/>
            <person name="Toyoda A."/>
            <person name="Takaki Y."/>
            <person name="Nishi S."/>
            <person name="Hori S."/>
            <person name="Arai W."/>
            <person name="Tsubouchi T."/>
            <person name="Morono Y."/>
            <person name="Uchiyama I."/>
            <person name="Ito T."/>
            <person name="Fujiyama A."/>
            <person name="Inagaki F."/>
            <person name="Takami H."/>
        </authorList>
    </citation>
    <scope>NUCLEOTIDE SEQUENCE</scope>
    <source>
        <strain evidence="1">Expedition CK06-06</strain>
    </source>
</reference>
<dbReference type="EMBL" id="BARV01012699">
    <property type="protein sequence ID" value="GAI06867.1"/>
    <property type="molecule type" value="Genomic_DNA"/>
</dbReference>
<proteinExistence type="predicted"/>
<gene>
    <name evidence="1" type="ORF">S06H3_23384</name>
</gene>
<protein>
    <submittedName>
        <fullName evidence="1">Uncharacterized protein</fullName>
    </submittedName>
</protein>
<dbReference type="AlphaFoldDB" id="X1KII3"/>
<name>X1KII3_9ZZZZ</name>
<organism evidence="1">
    <name type="scientific">marine sediment metagenome</name>
    <dbReference type="NCBI Taxonomy" id="412755"/>
    <lineage>
        <taxon>unclassified sequences</taxon>
        <taxon>metagenomes</taxon>
        <taxon>ecological metagenomes</taxon>
    </lineage>
</organism>
<evidence type="ECO:0000313" key="1">
    <source>
        <dbReference type="EMBL" id="GAI06867.1"/>
    </source>
</evidence>
<sequence length="86" mass="10236">MNLKFQEVNWDNNGLMYVAFNNNGETLRWYPKWDDVRRLVQSAVITEGYPDYWQSPELDKFKNTFHDLIELIDFYRSIHAASCCPG</sequence>
<comment type="caution">
    <text evidence="1">The sequence shown here is derived from an EMBL/GenBank/DDBJ whole genome shotgun (WGS) entry which is preliminary data.</text>
</comment>